<evidence type="ECO:0000313" key="3">
    <source>
        <dbReference type="EMBL" id="KAJ0402322.1"/>
    </source>
</evidence>
<reference evidence="3" key="1">
    <citation type="submission" date="2021-12" db="EMBL/GenBank/DDBJ databases">
        <title>Prjna785345.</title>
        <authorList>
            <person name="Rujirawat T."/>
            <person name="Krajaejun T."/>
        </authorList>
    </citation>
    <scope>NUCLEOTIDE SEQUENCE</scope>
    <source>
        <strain evidence="3">Pi057C3</strain>
    </source>
</reference>
<feature type="compositionally biased region" description="Low complexity" evidence="1">
    <location>
        <begin position="26"/>
        <end position="67"/>
    </location>
</feature>
<comment type="caution">
    <text evidence="3">The sequence shown here is derived from an EMBL/GenBank/DDBJ whole genome shotgun (WGS) entry which is preliminary data.</text>
</comment>
<evidence type="ECO:0000259" key="2">
    <source>
        <dbReference type="Pfam" id="PF24906"/>
    </source>
</evidence>
<feature type="domain" description="WRKY19-like zinc finger" evidence="2">
    <location>
        <begin position="511"/>
        <end position="534"/>
    </location>
</feature>
<feature type="region of interest" description="Disordered" evidence="1">
    <location>
        <begin position="1"/>
        <end position="269"/>
    </location>
</feature>
<feature type="domain" description="WRKY19-like zinc finger" evidence="2">
    <location>
        <begin position="463"/>
        <end position="486"/>
    </location>
</feature>
<evidence type="ECO:0000256" key="1">
    <source>
        <dbReference type="SAM" id="MobiDB-lite"/>
    </source>
</evidence>
<dbReference type="InterPro" id="IPR056866">
    <property type="entry name" value="Znf_WRKY19"/>
</dbReference>
<name>A0AAD5M502_PYTIN</name>
<feature type="domain" description="WRKY19-like zinc finger" evidence="2">
    <location>
        <begin position="487"/>
        <end position="510"/>
    </location>
</feature>
<dbReference type="PANTHER" id="PTHR31827:SF1">
    <property type="entry name" value="EMB|CAB89363.1"/>
    <property type="match status" value="1"/>
</dbReference>
<feature type="compositionally biased region" description="Polar residues" evidence="1">
    <location>
        <begin position="232"/>
        <end position="242"/>
    </location>
</feature>
<dbReference type="EMBL" id="JAKCXM010000105">
    <property type="protein sequence ID" value="KAJ0402322.1"/>
    <property type="molecule type" value="Genomic_DNA"/>
</dbReference>
<dbReference type="Pfam" id="PF24906">
    <property type="entry name" value="Zf_WRKY19"/>
    <property type="match status" value="4"/>
</dbReference>
<accession>A0AAD5M502</accession>
<organism evidence="3 4">
    <name type="scientific">Pythium insidiosum</name>
    <name type="common">Pythiosis disease agent</name>
    <dbReference type="NCBI Taxonomy" id="114742"/>
    <lineage>
        <taxon>Eukaryota</taxon>
        <taxon>Sar</taxon>
        <taxon>Stramenopiles</taxon>
        <taxon>Oomycota</taxon>
        <taxon>Peronosporomycetes</taxon>
        <taxon>Pythiales</taxon>
        <taxon>Pythiaceae</taxon>
        <taxon>Pythium</taxon>
    </lineage>
</organism>
<feature type="compositionally biased region" description="Low complexity" evidence="1">
    <location>
        <begin position="113"/>
        <end position="122"/>
    </location>
</feature>
<dbReference type="AlphaFoldDB" id="A0AAD5M502"/>
<gene>
    <name evidence="3" type="ORF">P43SY_008563</name>
</gene>
<dbReference type="Proteomes" id="UP001209570">
    <property type="component" value="Unassembled WGS sequence"/>
</dbReference>
<sequence>MPLRKFELLSLVGRKKPEEEHTAHASSSSSSSSGFSYSHPSTQSFHHSASHRSASAHASSSAAFHQSNFRSLATPSVTSGVPPPPPTVSIRDHTYPQQEGFYPSVQYERLTPSSAVSSSSVSYERLTPSTAEPRYERLSPSTVLASPGSSTISRTSPSISFRQNSPLYDHSMPTPTSLPSPIPPLSGVVQSSRSASFPTSSGGHSPAVALPPVDIAPLRADVRRSKPPRPTPSLNTPGTSLPTVVENGSPDVVMEPSSSTPMATGSDKSTPFSIVMEEWMSQLRTPTPDVTLLPSPFDFNRGTPTPVEKVEDIRQIHDALLPTPPPDCHDQNQGTKNQDYVLSAANRRPLVEDIASLCRDLISQEVAEQLAKRLHAVLPEKTGVATVRAAVTAPPKSRVAPVVPVNGYASSADNGSPYDEENDRNDDTGSVNGGRGKRRKMCTAEGCQNLSRSRGLCKAHGGGRRCSVEGCTRASQSGSLCITHGGGKRCTVDGCQKAAQSRGMCKAHGGGVRCRVDGCTKSSQGDGYCRTHGGGRRCGHPSGCTKWAQRNGMCMAHSEGRYGNSYRGRLARMQEEEDRSAAVTLISAASAPVS</sequence>
<proteinExistence type="predicted"/>
<feature type="compositionally biased region" description="Polar residues" evidence="1">
    <location>
        <begin position="188"/>
        <end position="203"/>
    </location>
</feature>
<feature type="domain" description="WRKY19-like zinc finger" evidence="2">
    <location>
        <begin position="440"/>
        <end position="462"/>
    </location>
</feature>
<keyword evidence="4" id="KW-1185">Reference proteome</keyword>
<feature type="compositionally biased region" description="Low complexity" evidence="1">
    <location>
        <begin position="146"/>
        <end position="160"/>
    </location>
</feature>
<feature type="region of interest" description="Disordered" evidence="1">
    <location>
        <begin position="400"/>
        <end position="438"/>
    </location>
</feature>
<dbReference type="PANTHER" id="PTHR31827">
    <property type="entry name" value="EMB|CAB89363.1"/>
    <property type="match status" value="1"/>
</dbReference>
<protein>
    <recommendedName>
        <fullName evidence="2">WRKY19-like zinc finger domain-containing protein</fullName>
    </recommendedName>
</protein>
<feature type="compositionally biased region" description="Polar residues" evidence="1">
    <location>
        <begin position="256"/>
        <end position="269"/>
    </location>
</feature>
<evidence type="ECO:0000313" key="4">
    <source>
        <dbReference type="Proteomes" id="UP001209570"/>
    </source>
</evidence>